<feature type="transmembrane region" description="Helical" evidence="1">
    <location>
        <begin position="253"/>
        <end position="274"/>
    </location>
</feature>
<evidence type="ECO:0000313" key="3">
    <source>
        <dbReference type="Proteomes" id="UP000015105"/>
    </source>
</evidence>
<keyword evidence="3" id="KW-1185">Reference proteome</keyword>
<sequence>SAPLFSQHHRGRLKLATQPIAMATSQSTAPSFFNFLKEGVLLPTRNRRLFIAVGAIIIASTALLLLGSDLALQPLADEIQLDVKALNGTDPGSLEYAKLVQEIQNDTKELLLVGAVYLLFAIVVSSAVRIILLFATVLTYSGEQRATFSELLGKAKAQLKGPLLTLAFVYVLEIVYIVFLALMGALLVVLMAKQYFVLLILASLLVLSAAISLVYFSFVCSFSVVVAVAEPGCQGAAALCRACRLAKGKKWQVVLYVAVTCALASVLSPVHTLATTCAGNSVALGLLLGFVYAVLMALVQLFAVCAMTAFYYERRENIDSQLGDTAYAKLSTEEANA</sequence>
<reference evidence="2" key="4">
    <citation type="submission" date="2019-03" db="UniProtKB">
        <authorList>
            <consortium name="EnsemblPlants"/>
        </authorList>
    </citation>
    <scope>IDENTIFICATION</scope>
</reference>
<accession>A0A453PHM7</accession>
<keyword evidence="1" id="KW-0812">Transmembrane</keyword>
<name>A0A453PHM7_AEGTS</name>
<reference evidence="3" key="2">
    <citation type="journal article" date="2017" name="Nat. Plants">
        <title>The Aegilops tauschii genome reveals multiple impacts of transposons.</title>
        <authorList>
            <person name="Zhao G."/>
            <person name="Zou C."/>
            <person name="Li K."/>
            <person name="Wang K."/>
            <person name="Li T."/>
            <person name="Gao L."/>
            <person name="Zhang X."/>
            <person name="Wang H."/>
            <person name="Yang Z."/>
            <person name="Liu X."/>
            <person name="Jiang W."/>
            <person name="Mao L."/>
            <person name="Kong X."/>
            <person name="Jiao Y."/>
            <person name="Jia J."/>
        </authorList>
    </citation>
    <scope>NUCLEOTIDE SEQUENCE [LARGE SCALE GENOMIC DNA]</scope>
    <source>
        <strain evidence="3">cv. AL8/78</strain>
    </source>
</reference>
<dbReference type="PANTHER" id="PTHR34483:SF5">
    <property type="entry name" value="TRANSMEMBRANE PROTEIN"/>
    <property type="match status" value="1"/>
</dbReference>
<feature type="transmembrane region" description="Helical" evidence="1">
    <location>
        <begin position="163"/>
        <end position="189"/>
    </location>
</feature>
<dbReference type="EnsemblPlants" id="AET6Gv20734900.1">
    <property type="protein sequence ID" value="AET6Gv20734900.1"/>
    <property type="gene ID" value="AET6Gv20734900"/>
</dbReference>
<dbReference type="AlphaFoldDB" id="A0A453PHM7"/>
<keyword evidence="1" id="KW-1133">Transmembrane helix</keyword>
<dbReference type="PANTHER" id="PTHR34483">
    <property type="entry name" value="OS09G0129800 PROTEIN"/>
    <property type="match status" value="1"/>
</dbReference>
<feature type="transmembrane region" description="Helical" evidence="1">
    <location>
        <begin position="286"/>
        <end position="312"/>
    </location>
</feature>
<dbReference type="STRING" id="200361.A0A453PHM7"/>
<organism evidence="2 3">
    <name type="scientific">Aegilops tauschii subsp. strangulata</name>
    <name type="common">Goatgrass</name>
    <dbReference type="NCBI Taxonomy" id="200361"/>
    <lineage>
        <taxon>Eukaryota</taxon>
        <taxon>Viridiplantae</taxon>
        <taxon>Streptophyta</taxon>
        <taxon>Embryophyta</taxon>
        <taxon>Tracheophyta</taxon>
        <taxon>Spermatophyta</taxon>
        <taxon>Magnoliopsida</taxon>
        <taxon>Liliopsida</taxon>
        <taxon>Poales</taxon>
        <taxon>Poaceae</taxon>
        <taxon>BOP clade</taxon>
        <taxon>Pooideae</taxon>
        <taxon>Triticodae</taxon>
        <taxon>Triticeae</taxon>
        <taxon>Triticinae</taxon>
        <taxon>Aegilops</taxon>
    </lineage>
</organism>
<protein>
    <recommendedName>
        <fullName evidence="4">Transmembrane protein</fullName>
    </recommendedName>
</protein>
<evidence type="ECO:0000256" key="1">
    <source>
        <dbReference type="SAM" id="Phobius"/>
    </source>
</evidence>
<feature type="transmembrane region" description="Helical" evidence="1">
    <location>
        <begin position="115"/>
        <end position="142"/>
    </location>
</feature>
<evidence type="ECO:0000313" key="2">
    <source>
        <dbReference type="EnsemblPlants" id="AET6Gv20734900.1"/>
    </source>
</evidence>
<reference evidence="2" key="5">
    <citation type="journal article" date="2021" name="G3 (Bethesda)">
        <title>Aegilops tauschii genome assembly Aet v5.0 features greater sequence contiguity and improved annotation.</title>
        <authorList>
            <person name="Wang L."/>
            <person name="Zhu T."/>
            <person name="Rodriguez J.C."/>
            <person name="Deal K.R."/>
            <person name="Dubcovsky J."/>
            <person name="McGuire P.E."/>
            <person name="Lux T."/>
            <person name="Spannagl M."/>
            <person name="Mayer K.F.X."/>
            <person name="Baldrich P."/>
            <person name="Meyers B.C."/>
            <person name="Huo N."/>
            <person name="Gu Y.Q."/>
            <person name="Zhou H."/>
            <person name="Devos K.M."/>
            <person name="Bennetzen J.L."/>
            <person name="Unver T."/>
            <person name="Budak H."/>
            <person name="Gulick P.J."/>
            <person name="Galiba G."/>
            <person name="Kalapos B."/>
            <person name="Nelson D.R."/>
            <person name="Li P."/>
            <person name="You F.M."/>
            <person name="Luo M.C."/>
            <person name="Dvorak J."/>
        </authorList>
    </citation>
    <scope>NUCLEOTIDE SEQUENCE [LARGE SCALE GENOMIC DNA]</scope>
    <source>
        <strain evidence="2">cv. AL8/78</strain>
    </source>
</reference>
<keyword evidence="1" id="KW-0472">Membrane</keyword>
<proteinExistence type="predicted"/>
<dbReference type="Proteomes" id="UP000015105">
    <property type="component" value="Chromosome 6D"/>
</dbReference>
<reference evidence="3" key="1">
    <citation type="journal article" date="2014" name="Science">
        <title>Ancient hybridizations among the ancestral genomes of bread wheat.</title>
        <authorList>
            <consortium name="International Wheat Genome Sequencing Consortium,"/>
            <person name="Marcussen T."/>
            <person name="Sandve S.R."/>
            <person name="Heier L."/>
            <person name="Spannagl M."/>
            <person name="Pfeifer M."/>
            <person name="Jakobsen K.S."/>
            <person name="Wulff B.B."/>
            <person name="Steuernagel B."/>
            <person name="Mayer K.F."/>
            <person name="Olsen O.A."/>
        </authorList>
    </citation>
    <scope>NUCLEOTIDE SEQUENCE [LARGE SCALE GENOMIC DNA]</scope>
    <source>
        <strain evidence="3">cv. AL8/78</strain>
    </source>
</reference>
<evidence type="ECO:0008006" key="4">
    <source>
        <dbReference type="Google" id="ProtNLM"/>
    </source>
</evidence>
<feature type="transmembrane region" description="Helical" evidence="1">
    <location>
        <begin position="49"/>
        <end position="67"/>
    </location>
</feature>
<feature type="transmembrane region" description="Helical" evidence="1">
    <location>
        <begin position="195"/>
        <end position="216"/>
    </location>
</feature>
<dbReference type="Gramene" id="AET6Gv20734900.1">
    <property type="protein sequence ID" value="AET6Gv20734900.1"/>
    <property type="gene ID" value="AET6Gv20734900"/>
</dbReference>
<reference evidence="2" key="3">
    <citation type="journal article" date="2017" name="Nature">
        <title>Genome sequence of the progenitor of the wheat D genome Aegilops tauschii.</title>
        <authorList>
            <person name="Luo M.C."/>
            <person name="Gu Y.Q."/>
            <person name="Puiu D."/>
            <person name="Wang H."/>
            <person name="Twardziok S.O."/>
            <person name="Deal K.R."/>
            <person name="Huo N."/>
            <person name="Zhu T."/>
            <person name="Wang L."/>
            <person name="Wang Y."/>
            <person name="McGuire P.E."/>
            <person name="Liu S."/>
            <person name="Long H."/>
            <person name="Ramasamy R.K."/>
            <person name="Rodriguez J.C."/>
            <person name="Van S.L."/>
            <person name="Yuan L."/>
            <person name="Wang Z."/>
            <person name="Xia Z."/>
            <person name="Xiao L."/>
            <person name="Anderson O.D."/>
            <person name="Ouyang S."/>
            <person name="Liang Y."/>
            <person name="Zimin A.V."/>
            <person name="Pertea G."/>
            <person name="Qi P."/>
            <person name="Bennetzen J.L."/>
            <person name="Dai X."/>
            <person name="Dawson M.W."/>
            <person name="Muller H.G."/>
            <person name="Kugler K."/>
            <person name="Rivarola-Duarte L."/>
            <person name="Spannagl M."/>
            <person name="Mayer K.F.X."/>
            <person name="Lu F.H."/>
            <person name="Bevan M.W."/>
            <person name="Leroy P."/>
            <person name="Li P."/>
            <person name="You F.M."/>
            <person name="Sun Q."/>
            <person name="Liu Z."/>
            <person name="Lyons E."/>
            <person name="Wicker T."/>
            <person name="Salzberg S.L."/>
            <person name="Devos K.M."/>
            <person name="Dvorak J."/>
        </authorList>
    </citation>
    <scope>NUCLEOTIDE SEQUENCE [LARGE SCALE GENOMIC DNA]</scope>
    <source>
        <strain evidence="2">cv. AL8/78</strain>
    </source>
</reference>